<comment type="catalytic activity">
    <reaction evidence="1">
        <text>ATP + protein L-histidine = ADP + protein N-phospho-L-histidine.</text>
        <dbReference type="EC" id="2.7.13.3"/>
    </reaction>
</comment>
<organism evidence="10 11">
    <name type="scientific">Phormidesmis priestleyi ULC007</name>
    <dbReference type="NCBI Taxonomy" id="1920490"/>
    <lineage>
        <taxon>Bacteria</taxon>
        <taxon>Bacillati</taxon>
        <taxon>Cyanobacteriota</taxon>
        <taxon>Cyanophyceae</taxon>
        <taxon>Leptolyngbyales</taxon>
        <taxon>Leptolyngbyaceae</taxon>
        <taxon>Phormidesmis</taxon>
    </lineage>
</organism>
<keyword evidence="5" id="KW-0547">Nucleotide-binding</keyword>
<dbReference type="CDD" id="cd00082">
    <property type="entry name" value="HisKA"/>
    <property type="match status" value="1"/>
</dbReference>
<dbReference type="STRING" id="1920490.GCA_001895925_02825"/>
<dbReference type="InterPro" id="IPR029016">
    <property type="entry name" value="GAF-like_dom_sf"/>
</dbReference>
<keyword evidence="3" id="KW-0597">Phosphoprotein</keyword>
<dbReference type="SUPFAM" id="SSF55781">
    <property type="entry name" value="GAF domain-like"/>
    <property type="match status" value="1"/>
</dbReference>
<dbReference type="InterPro" id="IPR004358">
    <property type="entry name" value="Sig_transdc_His_kin-like_C"/>
</dbReference>
<dbReference type="SMART" id="SM00387">
    <property type="entry name" value="HATPase_c"/>
    <property type="match status" value="1"/>
</dbReference>
<dbReference type="EMBL" id="PVWG01000055">
    <property type="protein sequence ID" value="PSB15686.1"/>
    <property type="molecule type" value="Genomic_DNA"/>
</dbReference>
<dbReference type="GO" id="GO:0005524">
    <property type="term" value="F:ATP binding"/>
    <property type="evidence" value="ECO:0007669"/>
    <property type="project" value="UniProtKB-KW"/>
</dbReference>
<dbReference type="AlphaFoldDB" id="A0A2T1D5H3"/>
<evidence type="ECO:0000256" key="1">
    <source>
        <dbReference type="ARBA" id="ARBA00000085"/>
    </source>
</evidence>
<dbReference type="InterPro" id="IPR003594">
    <property type="entry name" value="HATPase_dom"/>
</dbReference>
<evidence type="ECO:0000259" key="9">
    <source>
        <dbReference type="PROSITE" id="PS50109"/>
    </source>
</evidence>
<dbReference type="PRINTS" id="PR00344">
    <property type="entry name" value="BCTRLSENSOR"/>
</dbReference>
<dbReference type="SUPFAM" id="SSF47384">
    <property type="entry name" value="Homodimeric domain of signal transducing histidine kinase"/>
    <property type="match status" value="1"/>
</dbReference>
<accession>A0A2T1D5H3</accession>
<evidence type="ECO:0000313" key="11">
    <source>
        <dbReference type="Proteomes" id="UP000238634"/>
    </source>
</evidence>
<evidence type="ECO:0000256" key="5">
    <source>
        <dbReference type="ARBA" id="ARBA00022741"/>
    </source>
</evidence>
<dbReference type="PROSITE" id="PS50109">
    <property type="entry name" value="HIS_KIN"/>
    <property type="match status" value="1"/>
</dbReference>
<gene>
    <name evidence="10" type="ORF">C7B65_23785</name>
</gene>
<dbReference type="InterPro" id="IPR003661">
    <property type="entry name" value="HisK_dim/P_dom"/>
</dbReference>
<dbReference type="Pfam" id="PF00512">
    <property type="entry name" value="HisKA"/>
    <property type="match status" value="1"/>
</dbReference>
<name>A0A2T1D5H3_9CYAN</name>
<dbReference type="InterPro" id="IPR036097">
    <property type="entry name" value="HisK_dim/P_sf"/>
</dbReference>
<evidence type="ECO:0000256" key="4">
    <source>
        <dbReference type="ARBA" id="ARBA00022679"/>
    </source>
</evidence>
<evidence type="ECO:0000313" key="10">
    <source>
        <dbReference type="EMBL" id="PSB15686.1"/>
    </source>
</evidence>
<dbReference type="EC" id="2.7.13.3" evidence="2"/>
<dbReference type="Proteomes" id="UP000238634">
    <property type="component" value="Unassembled WGS sequence"/>
</dbReference>
<dbReference type="SMART" id="SM00065">
    <property type="entry name" value="GAF"/>
    <property type="match status" value="1"/>
</dbReference>
<dbReference type="Gene3D" id="3.30.450.40">
    <property type="match status" value="1"/>
</dbReference>
<dbReference type="GO" id="GO:0000155">
    <property type="term" value="F:phosphorelay sensor kinase activity"/>
    <property type="evidence" value="ECO:0007669"/>
    <property type="project" value="InterPro"/>
</dbReference>
<dbReference type="InterPro" id="IPR003018">
    <property type="entry name" value="GAF"/>
</dbReference>
<evidence type="ECO:0000256" key="3">
    <source>
        <dbReference type="ARBA" id="ARBA00022553"/>
    </source>
</evidence>
<evidence type="ECO:0000256" key="6">
    <source>
        <dbReference type="ARBA" id="ARBA00022777"/>
    </source>
</evidence>
<dbReference type="Gene3D" id="3.30.565.10">
    <property type="entry name" value="Histidine kinase-like ATPase, C-terminal domain"/>
    <property type="match status" value="1"/>
</dbReference>
<dbReference type="OrthoDB" id="9815750at2"/>
<feature type="domain" description="Histidine kinase" evidence="9">
    <location>
        <begin position="207"/>
        <end position="414"/>
    </location>
</feature>
<keyword evidence="7" id="KW-0067">ATP-binding</keyword>
<comment type="caution">
    <text evidence="10">The sequence shown here is derived from an EMBL/GenBank/DDBJ whole genome shotgun (WGS) entry which is preliminary data.</text>
</comment>
<dbReference type="SUPFAM" id="SSF55874">
    <property type="entry name" value="ATPase domain of HSP90 chaperone/DNA topoisomerase II/histidine kinase"/>
    <property type="match status" value="1"/>
</dbReference>
<keyword evidence="6" id="KW-0418">Kinase</keyword>
<dbReference type="Pfam" id="PF01590">
    <property type="entry name" value="GAF"/>
    <property type="match status" value="1"/>
</dbReference>
<reference evidence="10 11" key="2">
    <citation type="submission" date="2018-03" db="EMBL/GenBank/DDBJ databases">
        <title>The ancient ancestry and fast evolution of plastids.</title>
        <authorList>
            <person name="Moore K.R."/>
            <person name="Magnabosco C."/>
            <person name="Momper L."/>
            <person name="Gold D.A."/>
            <person name="Bosak T."/>
            <person name="Fournier G.P."/>
        </authorList>
    </citation>
    <scope>NUCLEOTIDE SEQUENCE [LARGE SCALE GENOMIC DNA]</scope>
    <source>
        <strain evidence="10 11">ULC007</strain>
    </source>
</reference>
<dbReference type="PANTHER" id="PTHR43065">
    <property type="entry name" value="SENSOR HISTIDINE KINASE"/>
    <property type="match status" value="1"/>
</dbReference>
<protein>
    <recommendedName>
        <fullName evidence="2">histidine kinase</fullName>
        <ecNumber evidence="2">2.7.13.3</ecNumber>
    </recommendedName>
</protein>
<dbReference type="PANTHER" id="PTHR43065:SF10">
    <property type="entry name" value="PEROXIDE STRESS-ACTIVATED HISTIDINE KINASE MAK3"/>
    <property type="match status" value="1"/>
</dbReference>
<dbReference type="Pfam" id="PF02518">
    <property type="entry name" value="HATPase_c"/>
    <property type="match status" value="1"/>
</dbReference>
<dbReference type="InterPro" id="IPR036890">
    <property type="entry name" value="HATPase_C_sf"/>
</dbReference>
<keyword evidence="4" id="KW-0808">Transferase</keyword>
<evidence type="ECO:0000256" key="2">
    <source>
        <dbReference type="ARBA" id="ARBA00012438"/>
    </source>
</evidence>
<proteinExistence type="predicted"/>
<dbReference type="Gene3D" id="1.10.287.130">
    <property type="match status" value="1"/>
</dbReference>
<dbReference type="InterPro" id="IPR005467">
    <property type="entry name" value="His_kinase_dom"/>
</dbReference>
<evidence type="ECO:0000256" key="7">
    <source>
        <dbReference type="ARBA" id="ARBA00022840"/>
    </source>
</evidence>
<reference evidence="10 11" key="1">
    <citation type="submission" date="2018-02" db="EMBL/GenBank/DDBJ databases">
        <authorList>
            <person name="Cohen D.B."/>
            <person name="Kent A.D."/>
        </authorList>
    </citation>
    <scope>NUCLEOTIDE SEQUENCE [LARGE SCALE GENOMIC DNA]</scope>
    <source>
        <strain evidence="10 11">ULC007</strain>
    </source>
</reference>
<keyword evidence="11" id="KW-1185">Reference proteome</keyword>
<dbReference type="SMART" id="SM00388">
    <property type="entry name" value="HisKA"/>
    <property type="match status" value="1"/>
</dbReference>
<sequence length="417" mass="46691">MDRQNIQRAEQWQAVLKALSTLSYRSHDLNGYLHEITCGVSQLLNSDWSIVTIHEESKGQVVASNLDIEDAENSFLVHESVSEIVVRSGQPFFIDDIKHRPEEANRMEGYVCYLGVPLRVSQGDVIGTICSFSMQPQHYDAETISTVELFAERAATAIDNYRLYQKQQQFNELLEAEVTKRTKELHTAQAKLIEHERLAAIGEFAAMIVHEIRNPLTTVQMGLNYFTRLDLPQPAQDRLSLARDEAERLANLLQEILSYSKPQNLKLAEVDVHIFIQKLLVPLRSMPEAQGRAIEYLPLHSPALILADSDKLKQVFINLIRNACEAVGVGEIVRWSVVQISAEQICISVHNGGAPIPGDVLPQLTLPFYSTKAEGTGLGLAIVKRILEAHNGELLIESSETKGTIFSARLPLRRLAQ</sequence>
<evidence type="ECO:0000256" key="8">
    <source>
        <dbReference type="ARBA" id="ARBA00023012"/>
    </source>
</evidence>
<keyword evidence="8" id="KW-0902">Two-component regulatory system</keyword>